<dbReference type="Proteomes" id="UP000054196">
    <property type="component" value="Unassembled WGS sequence"/>
</dbReference>
<dbReference type="PROSITE" id="PS50110">
    <property type="entry name" value="RESPONSE_REGULATORY"/>
    <property type="match status" value="1"/>
</dbReference>
<feature type="domain" description="Response regulatory" evidence="8">
    <location>
        <begin position="877"/>
        <end position="1048"/>
    </location>
</feature>
<evidence type="ECO:0000313" key="9">
    <source>
        <dbReference type="EMBL" id="EIN04853.1"/>
    </source>
</evidence>
<dbReference type="SUPFAM" id="SSF52172">
    <property type="entry name" value="CheY-like"/>
    <property type="match status" value="1"/>
</dbReference>
<dbReference type="GeneID" id="18878111"/>
<feature type="compositionally biased region" description="Polar residues" evidence="6">
    <location>
        <begin position="855"/>
        <end position="864"/>
    </location>
</feature>
<dbReference type="InterPro" id="IPR036097">
    <property type="entry name" value="HisK_dim/P_sf"/>
</dbReference>
<dbReference type="KEGG" id="psq:PUNSTDRAFT_128100"/>
<proteinExistence type="predicted"/>
<gene>
    <name evidence="9" type="ORF">PUNSTDRAFT_128100</name>
</gene>
<organism evidence="9 10">
    <name type="scientific">Punctularia strigosozonata (strain HHB-11173)</name>
    <name type="common">White-rot fungus</name>
    <dbReference type="NCBI Taxonomy" id="741275"/>
    <lineage>
        <taxon>Eukaryota</taxon>
        <taxon>Fungi</taxon>
        <taxon>Dikarya</taxon>
        <taxon>Basidiomycota</taxon>
        <taxon>Agaricomycotina</taxon>
        <taxon>Agaricomycetes</taxon>
        <taxon>Corticiales</taxon>
        <taxon>Punctulariaceae</taxon>
        <taxon>Punctularia</taxon>
    </lineage>
</organism>
<evidence type="ECO:0000256" key="3">
    <source>
        <dbReference type="ARBA" id="ARBA00022679"/>
    </source>
</evidence>
<comment type="catalytic activity">
    <reaction evidence="1">
        <text>ATP + protein L-histidine = ADP + protein N-phospho-L-histidine.</text>
        <dbReference type="EC" id="2.7.13.3"/>
    </reaction>
</comment>
<name>R7S3S2_PUNST</name>
<dbReference type="Gene3D" id="1.10.287.130">
    <property type="match status" value="1"/>
</dbReference>
<dbReference type="InterPro" id="IPR003594">
    <property type="entry name" value="HATPase_dom"/>
</dbReference>
<dbReference type="PANTHER" id="PTHR43047">
    <property type="entry name" value="TWO-COMPONENT HISTIDINE PROTEIN KINASE"/>
    <property type="match status" value="1"/>
</dbReference>
<dbReference type="Gene3D" id="3.30.565.10">
    <property type="entry name" value="Histidine kinase-like ATPase, C-terminal domain"/>
    <property type="match status" value="1"/>
</dbReference>
<feature type="domain" description="Histidine kinase" evidence="7">
    <location>
        <begin position="486"/>
        <end position="717"/>
    </location>
</feature>
<evidence type="ECO:0000313" key="10">
    <source>
        <dbReference type="Proteomes" id="UP000054196"/>
    </source>
</evidence>
<dbReference type="RefSeq" id="XP_007387776.1">
    <property type="nucleotide sequence ID" value="XM_007387714.1"/>
</dbReference>
<dbReference type="OrthoDB" id="21225at2759"/>
<evidence type="ECO:0000256" key="1">
    <source>
        <dbReference type="ARBA" id="ARBA00000085"/>
    </source>
</evidence>
<dbReference type="GO" id="GO:0000155">
    <property type="term" value="F:phosphorelay sensor kinase activity"/>
    <property type="evidence" value="ECO:0007669"/>
    <property type="project" value="InterPro"/>
</dbReference>
<evidence type="ECO:0000256" key="6">
    <source>
        <dbReference type="SAM" id="MobiDB-lite"/>
    </source>
</evidence>
<dbReference type="GO" id="GO:0009927">
    <property type="term" value="F:histidine phosphotransfer kinase activity"/>
    <property type="evidence" value="ECO:0007669"/>
    <property type="project" value="TreeGrafter"/>
</dbReference>
<evidence type="ECO:0000256" key="4">
    <source>
        <dbReference type="ARBA" id="ARBA00022777"/>
    </source>
</evidence>
<dbReference type="InterPro" id="IPR011006">
    <property type="entry name" value="CheY-like_superfamily"/>
</dbReference>
<dbReference type="GO" id="GO:0005886">
    <property type="term" value="C:plasma membrane"/>
    <property type="evidence" value="ECO:0007669"/>
    <property type="project" value="TreeGrafter"/>
</dbReference>
<dbReference type="SUPFAM" id="SSF55874">
    <property type="entry name" value="ATPase domain of HSP90 chaperone/DNA topoisomerase II/histidine kinase"/>
    <property type="match status" value="1"/>
</dbReference>
<dbReference type="InterPro" id="IPR003661">
    <property type="entry name" value="HisK_dim/P_dom"/>
</dbReference>
<dbReference type="HOGENOM" id="CLU_012737_0_0_1"/>
<feature type="modified residue" description="4-aspartylphosphate" evidence="5">
    <location>
        <position position="947"/>
    </location>
</feature>
<dbReference type="OMA" id="ETTHEMK"/>
<dbReference type="CDD" id="cd00082">
    <property type="entry name" value="HisKA"/>
    <property type="match status" value="1"/>
</dbReference>
<evidence type="ECO:0000259" key="8">
    <source>
        <dbReference type="PROSITE" id="PS50110"/>
    </source>
</evidence>
<sequence>MAVVHVVDRYLANTSRTSSADGLDACVGGRAEGQSHGLRTSLMDSSSAEPDSIPAPTTSSLPPLNIGTRHHFAGCLPDLLTDTHDLLTDIPDLLIDAPHDPLQPLFYFPSDTDPLRTPLSDFDENEFCRDYPSGQRSDGSTVIPPQQDSFADPYLFPLLARNELKRLTSLWYYTKFIQNDHDLLAQLQGAVDVVHDVMQQDCTFLGLMDNDNYTHIVTHDCPLSTIPRRQAPCAHTIIQESDTVFSLPNMLEDWRFAASPSVEAGMRSYVGTQLLYRLPGTDVEIAFGSLCVSSNSPRPAPTAVQTATLKRLAKTMVHMIVERANIQRRNVQEEMIAKLSRALPSLNPSNVIERRVDVLRECYPSCHVSYQIQQDDVVRLRGGIRVPSSQVHDSLWEATDAILKIILLDNHVPIHLWRPNQAVRAIVVRVPSADDAYLVVETDDLKTVFDTIDVSFIVQCAMTISNVVMSADLDAAVASKDRFLRGMTHDLRTPIHAIIASAELLREGTADGEPASRTPERATSRHMLGVIEDQGNHLLTMVNNLIRLNHLGIADQYDLSKSMQSLAAIEQSIVEGITGSAAYAEQRTDVAVLVDNQLPPAVELILTNAGTLALALGSLLGHALSTTARGSVCLRTSVPPDRAFLDYEVTDTGSGLVPRDWGRIFPSAEPAAPPDGHPRLGLATVSRIANALNGTLALVSCTPGQGAHFRLRLHKPVLEPDGGPESARRRLKKATMPLTYCVVAGDGRRGGVSEAYAARQLERLGFVETLKDGASIVLDHGRAERLAVEQSVHEWQTVLLLVHEAAEGARDSQRPSDDPRVLCCPSPLSRARLWAVVEAASQNYRRRGSLPSDASPATRTSTPSAGDAPRPDRSSIRLLIVDDNDINVKILVMYAKRRGYAHATARDGQEAVDRFAKALGRGAAPPPAAAAAGTGTVGTAFELVLMDLQMPRMDGEEATRRIRVLERDAGAPPSLVYIGQRLRVFVFCAVVMGTRVAEGNAFFCFFLETVSGQSSDQDRTRALAAGADGYYVKPCSMRSLDELIALRFQD</sequence>
<dbReference type="PROSITE" id="PS50109">
    <property type="entry name" value="HIS_KIN"/>
    <property type="match status" value="1"/>
</dbReference>
<feature type="compositionally biased region" description="Polar residues" evidence="6">
    <location>
        <begin position="42"/>
        <end position="62"/>
    </location>
</feature>
<feature type="region of interest" description="Disordered" evidence="6">
    <location>
        <begin position="34"/>
        <end position="63"/>
    </location>
</feature>
<keyword evidence="10" id="KW-1185">Reference proteome</keyword>
<dbReference type="EC" id="2.7.13.3" evidence="2"/>
<feature type="region of interest" description="Disordered" evidence="6">
    <location>
        <begin position="845"/>
        <end position="872"/>
    </location>
</feature>
<reference evidence="10" key="1">
    <citation type="journal article" date="2012" name="Science">
        <title>The Paleozoic origin of enzymatic lignin decomposition reconstructed from 31 fungal genomes.</title>
        <authorList>
            <person name="Floudas D."/>
            <person name="Binder M."/>
            <person name="Riley R."/>
            <person name="Barry K."/>
            <person name="Blanchette R.A."/>
            <person name="Henrissat B."/>
            <person name="Martinez A.T."/>
            <person name="Otillar R."/>
            <person name="Spatafora J.W."/>
            <person name="Yadav J.S."/>
            <person name="Aerts A."/>
            <person name="Benoit I."/>
            <person name="Boyd A."/>
            <person name="Carlson A."/>
            <person name="Copeland A."/>
            <person name="Coutinho P.M."/>
            <person name="de Vries R.P."/>
            <person name="Ferreira P."/>
            <person name="Findley K."/>
            <person name="Foster B."/>
            <person name="Gaskell J."/>
            <person name="Glotzer D."/>
            <person name="Gorecki P."/>
            <person name="Heitman J."/>
            <person name="Hesse C."/>
            <person name="Hori C."/>
            <person name="Igarashi K."/>
            <person name="Jurgens J.A."/>
            <person name="Kallen N."/>
            <person name="Kersten P."/>
            <person name="Kohler A."/>
            <person name="Kuees U."/>
            <person name="Kumar T.K.A."/>
            <person name="Kuo A."/>
            <person name="LaButti K."/>
            <person name="Larrondo L.F."/>
            <person name="Lindquist E."/>
            <person name="Ling A."/>
            <person name="Lombard V."/>
            <person name="Lucas S."/>
            <person name="Lundell T."/>
            <person name="Martin R."/>
            <person name="McLaughlin D.J."/>
            <person name="Morgenstern I."/>
            <person name="Morin E."/>
            <person name="Murat C."/>
            <person name="Nagy L.G."/>
            <person name="Nolan M."/>
            <person name="Ohm R.A."/>
            <person name="Patyshakuliyeva A."/>
            <person name="Rokas A."/>
            <person name="Ruiz-Duenas F.J."/>
            <person name="Sabat G."/>
            <person name="Salamov A."/>
            <person name="Samejima M."/>
            <person name="Schmutz J."/>
            <person name="Slot J.C."/>
            <person name="St John F."/>
            <person name="Stenlid J."/>
            <person name="Sun H."/>
            <person name="Sun S."/>
            <person name="Syed K."/>
            <person name="Tsang A."/>
            <person name="Wiebenga A."/>
            <person name="Young D."/>
            <person name="Pisabarro A."/>
            <person name="Eastwood D.C."/>
            <person name="Martin F."/>
            <person name="Cullen D."/>
            <person name="Grigoriev I.V."/>
            <person name="Hibbett D.S."/>
        </authorList>
    </citation>
    <scope>NUCLEOTIDE SEQUENCE [LARGE SCALE GENOMIC DNA]</scope>
    <source>
        <strain evidence="10">HHB-11173 SS5</strain>
    </source>
</reference>
<dbReference type="Pfam" id="PF02518">
    <property type="entry name" value="HATPase_c"/>
    <property type="match status" value="1"/>
</dbReference>
<dbReference type="eggNOG" id="KOG0519">
    <property type="taxonomic scope" value="Eukaryota"/>
</dbReference>
<dbReference type="Gene3D" id="3.40.50.2300">
    <property type="match status" value="1"/>
</dbReference>
<dbReference type="InterPro" id="IPR005467">
    <property type="entry name" value="His_kinase_dom"/>
</dbReference>
<evidence type="ECO:0000256" key="2">
    <source>
        <dbReference type="ARBA" id="ARBA00012438"/>
    </source>
</evidence>
<dbReference type="PANTHER" id="PTHR43047:SF72">
    <property type="entry name" value="OSMOSENSING HISTIDINE PROTEIN KINASE SLN1"/>
    <property type="match status" value="1"/>
</dbReference>
<protein>
    <recommendedName>
        <fullName evidence="2">histidine kinase</fullName>
        <ecNumber evidence="2">2.7.13.3</ecNumber>
    </recommendedName>
</protein>
<dbReference type="SUPFAM" id="SSF55781">
    <property type="entry name" value="GAF domain-like"/>
    <property type="match status" value="1"/>
</dbReference>
<dbReference type="InterPro" id="IPR036890">
    <property type="entry name" value="HATPase_C_sf"/>
</dbReference>
<accession>R7S3S2</accession>
<dbReference type="AlphaFoldDB" id="R7S3S2"/>
<dbReference type="SMART" id="SM00388">
    <property type="entry name" value="HisKA"/>
    <property type="match status" value="1"/>
</dbReference>
<keyword evidence="4" id="KW-0418">Kinase</keyword>
<keyword evidence="5" id="KW-0597">Phosphoprotein</keyword>
<evidence type="ECO:0000256" key="5">
    <source>
        <dbReference type="PROSITE-ProRule" id="PRU00169"/>
    </source>
</evidence>
<dbReference type="SUPFAM" id="SSF47384">
    <property type="entry name" value="Homodimeric domain of signal transducing histidine kinase"/>
    <property type="match status" value="1"/>
</dbReference>
<evidence type="ECO:0000259" key="7">
    <source>
        <dbReference type="PROSITE" id="PS50109"/>
    </source>
</evidence>
<dbReference type="CDD" id="cd17546">
    <property type="entry name" value="REC_hyHK_CKI1_RcsC-like"/>
    <property type="match status" value="1"/>
</dbReference>
<dbReference type="EMBL" id="JH687552">
    <property type="protein sequence ID" value="EIN04853.1"/>
    <property type="molecule type" value="Genomic_DNA"/>
</dbReference>
<keyword evidence="3" id="KW-0808">Transferase</keyword>
<dbReference type="Pfam" id="PF00512">
    <property type="entry name" value="HisKA"/>
    <property type="match status" value="1"/>
</dbReference>
<dbReference type="InterPro" id="IPR001789">
    <property type="entry name" value="Sig_transdc_resp-reg_receiver"/>
</dbReference>
<dbReference type="SMART" id="SM00448">
    <property type="entry name" value="REC"/>
    <property type="match status" value="1"/>
</dbReference>